<dbReference type="AlphaFoldDB" id="A0A1G6VAA1"/>
<keyword evidence="3" id="KW-1185">Reference proteome</keyword>
<keyword evidence="1" id="KW-0732">Signal</keyword>
<gene>
    <name evidence="2" type="ORF">SAMN05216174_11218</name>
</gene>
<organism evidence="2 3">
    <name type="scientific">Actinokineospora iranica</name>
    <dbReference type="NCBI Taxonomy" id="1271860"/>
    <lineage>
        <taxon>Bacteria</taxon>
        <taxon>Bacillati</taxon>
        <taxon>Actinomycetota</taxon>
        <taxon>Actinomycetes</taxon>
        <taxon>Pseudonocardiales</taxon>
        <taxon>Pseudonocardiaceae</taxon>
        <taxon>Actinokineospora</taxon>
    </lineage>
</organism>
<dbReference type="Proteomes" id="UP000199501">
    <property type="component" value="Unassembled WGS sequence"/>
</dbReference>
<sequence>MAITRKAVAAAAFVAATTALGATPAAATVSPASVAAPSDKVCEPAHGPGDFNKHCNEVVGNGLSVDSVHGFLLSSKIPYYPAQICRVKVTVWGEKANGQHYENSRVNNDCGLGSLGVLFPLNNTQFKNGSLLCTRTSYEGYVPAPACVTIRA</sequence>
<evidence type="ECO:0000313" key="2">
    <source>
        <dbReference type="EMBL" id="SDD50431.1"/>
    </source>
</evidence>
<evidence type="ECO:0000313" key="3">
    <source>
        <dbReference type="Proteomes" id="UP000199501"/>
    </source>
</evidence>
<dbReference type="RefSeq" id="WP_091454412.1">
    <property type="nucleotide sequence ID" value="NZ_FMZZ01000012.1"/>
</dbReference>
<accession>A0A1G6VAA1</accession>
<name>A0A1G6VAA1_9PSEU</name>
<dbReference type="EMBL" id="FMZZ01000012">
    <property type="protein sequence ID" value="SDD50431.1"/>
    <property type="molecule type" value="Genomic_DNA"/>
</dbReference>
<protein>
    <recommendedName>
        <fullName evidence="4">Secreted protein</fullName>
    </recommendedName>
</protein>
<feature type="signal peptide" evidence="1">
    <location>
        <begin position="1"/>
        <end position="21"/>
    </location>
</feature>
<dbReference type="STRING" id="1271860.SAMN05216174_11218"/>
<evidence type="ECO:0000256" key="1">
    <source>
        <dbReference type="SAM" id="SignalP"/>
    </source>
</evidence>
<evidence type="ECO:0008006" key="4">
    <source>
        <dbReference type="Google" id="ProtNLM"/>
    </source>
</evidence>
<proteinExistence type="predicted"/>
<feature type="chain" id="PRO_5039003073" description="Secreted protein" evidence="1">
    <location>
        <begin position="22"/>
        <end position="152"/>
    </location>
</feature>
<dbReference type="OrthoDB" id="3697242at2"/>
<reference evidence="3" key="1">
    <citation type="submission" date="2016-10" db="EMBL/GenBank/DDBJ databases">
        <authorList>
            <person name="Varghese N."/>
            <person name="Submissions S."/>
        </authorList>
    </citation>
    <scope>NUCLEOTIDE SEQUENCE [LARGE SCALE GENOMIC DNA]</scope>
    <source>
        <strain evidence="3">IBRC-M 10403</strain>
    </source>
</reference>